<reference evidence="2 3" key="1">
    <citation type="submission" date="2024-10" db="EMBL/GenBank/DDBJ databases">
        <title>The Natural Products Discovery Center: Release of the First 8490 Sequenced Strains for Exploring Actinobacteria Biosynthetic Diversity.</title>
        <authorList>
            <person name="Kalkreuter E."/>
            <person name="Kautsar S.A."/>
            <person name="Yang D."/>
            <person name="Bader C.D."/>
            <person name="Teijaro C.N."/>
            <person name="Fluegel L."/>
            <person name="Davis C.M."/>
            <person name="Simpson J.R."/>
            <person name="Lauterbach L."/>
            <person name="Steele A.D."/>
            <person name="Gui C."/>
            <person name="Meng S."/>
            <person name="Li G."/>
            <person name="Viehrig K."/>
            <person name="Ye F."/>
            <person name="Su P."/>
            <person name="Kiefer A.F."/>
            <person name="Nichols A."/>
            <person name="Cepeda A.J."/>
            <person name="Yan W."/>
            <person name="Fan B."/>
            <person name="Jiang Y."/>
            <person name="Adhikari A."/>
            <person name="Zheng C.-J."/>
            <person name="Schuster L."/>
            <person name="Cowan T.M."/>
            <person name="Smanski M.J."/>
            <person name="Chevrette M.G."/>
            <person name="De Carvalho L.P.S."/>
            <person name="Shen B."/>
        </authorList>
    </citation>
    <scope>NUCLEOTIDE SEQUENCE [LARGE SCALE GENOMIC DNA]</scope>
    <source>
        <strain evidence="2 3">NPDC051599</strain>
    </source>
</reference>
<keyword evidence="3" id="KW-1185">Reference proteome</keyword>
<feature type="compositionally biased region" description="Gly residues" evidence="1">
    <location>
        <begin position="111"/>
        <end position="123"/>
    </location>
</feature>
<evidence type="ECO:0008006" key="4">
    <source>
        <dbReference type="Google" id="ProtNLM"/>
    </source>
</evidence>
<feature type="compositionally biased region" description="Gly residues" evidence="1">
    <location>
        <begin position="339"/>
        <end position="364"/>
    </location>
</feature>
<organism evidence="2 3">
    <name type="scientific">Streptomyces cellulosae</name>
    <dbReference type="NCBI Taxonomy" id="1968"/>
    <lineage>
        <taxon>Bacteria</taxon>
        <taxon>Bacillati</taxon>
        <taxon>Actinomycetota</taxon>
        <taxon>Actinomycetes</taxon>
        <taxon>Kitasatosporales</taxon>
        <taxon>Streptomycetaceae</taxon>
        <taxon>Streptomyces</taxon>
    </lineage>
</organism>
<feature type="compositionally biased region" description="Pro residues" evidence="1">
    <location>
        <begin position="531"/>
        <end position="548"/>
    </location>
</feature>
<comment type="caution">
    <text evidence="2">The sequence shown here is derived from an EMBL/GenBank/DDBJ whole genome shotgun (WGS) entry which is preliminary data.</text>
</comment>
<sequence length="957" mass="90224">MSRETDSPSSGPNGRGGAAYPSGTPPYGTPAVSDGGPDADRSAARPEERKTETTLTTRIRINIPGSRPIPPVVVRQPVGDTETTDDRTDAGSSARGAGTSTSTSTSTGTFLGTGTGTGTGTSAGAGEPSGESGPGGEEKASDWFAPRKFGPAKGGQGGGSTNGAGVPGGSGTGTGAGSGSGSGAGAGASGGGGGKRSGGGRPGGVVGSMSMPGGSRSGGTNGAGLPGATGGPVAPGHGGGTGSFDVTEALAAGPLGNGSRPGEPRRDDLPYFSEDGGGQSGAGGQNGQSALSAYDEDLSGYGGQGAPGSQDGQSGQNGQGAYGGPGGPGDPSGASGFSGPNGHGGPGGSGRPQGPAGPTGGPVTGDGPLAPPAGPGAGGFDASRDFNAPDGFGGPGGPGAANGFGGPGGQGGPGGPGTADPFGGPGGPGGPSASDGFGGPGGAGGAGGPGGPGGQGRHGNAPGLGGPGSSSGPGGPGGPGAPGAPGGRGGSGERPGLGGPAGPGGPGSLSGPGAPGGLGGPGGPSGLGGPGGPPGPGGPGGPGNPRPPSGLAAPGAGSGGLSDDTAILTPQKPAPEPGGPGFGRAADNVSGHTVTSGIPVVPTDRTASFPPGGRTDGPVPHAPKPPESGTQSAPAASAPKKKKGRSKLVLLGVGVFVIGGAAYGAGLLMNHTDVPKGTTVLGVDIGGGTRDDAVEKLNKAFDSQVNKDLKLSVNGKTVTLKPEQAGLQFDMASTVSAAAHSDYNPVSVIGSLFGNHRVVEPVMPVDEEKLHAELQDAAGGSGSVTEGTVKFESGKAVAVYGKAGKGVDVAKSTKAVEEAYRTQVQTGSADPVAVPTTTQQPKVSNAEVDRFMKAFAEPAMSGFVTVKAGAVEVKFSPENSLWKFLGAKPDPQGKLVEYYDTAALKELYGGAFDGVLIARGNGTKTAVTPQDVIGAMRPALLGKTPASRVATIDTNPT</sequence>
<accession>A0ABW7XYD7</accession>
<feature type="compositionally biased region" description="Gly residues" evidence="1">
    <location>
        <begin position="275"/>
        <end position="286"/>
    </location>
</feature>
<feature type="compositionally biased region" description="Basic and acidic residues" evidence="1">
    <location>
        <begin position="38"/>
        <end position="52"/>
    </location>
</feature>
<feature type="compositionally biased region" description="Low complexity" evidence="1">
    <location>
        <begin position="90"/>
        <end position="110"/>
    </location>
</feature>
<feature type="compositionally biased region" description="Gly residues" evidence="1">
    <location>
        <begin position="215"/>
        <end position="230"/>
    </location>
</feature>
<evidence type="ECO:0000313" key="2">
    <source>
        <dbReference type="EMBL" id="MFI5675098.1"/>
    </source>
</evidence>
<evidence type="ECO:0000313" key="3">
    <source>
        <dbReference type="Proteomes" id="UP001612415"/>
    </source>
</evidence>
<feature type="compositionally biased region" description="Gly residues" evidence="1">
    <location>
        <begin position="315"/>
        <end position="330"/>
    </location>
</feature>
<feature type="compositionally biased region" description="Low complexity" evidence="1">
    <location>
        <begin position="53"/>
        <end position="63"/>
    </location>
</feature>
<feature type="region of interest" description="Disordered" evidence="1">
    <location>
        <begin position="1"/>
        <end position="643"/>
    </location>
</feature>
<feature type="compositionally biased region" description="Gly residues" evidence="1">
    <location>
        <begin position="391"/>
        <end position="530"/>
    </location>
</feature>
<proteinExistence type="predicted"/>
<dbReference type="RefSeq" id="WP_398655932.1">
    <property type="nucleotide sequence ID" value="NZ_JBITDC010000003.1"/>
</dbReference>
<gene>
    <name evidence="2" type="ORF">ACIA8P_10575</name>
</gene>
<protein>
    <recommendedName>
        <fullName evidence="4">Peptidoglycan binding domain-containing protein</fullName>
    </recommendedName>
</protein>
<evidence type="ECO:0000256" key="1">
    <source>
        <dbReference type="SAM" id="MobiDB-lite"/>
    </source>
</evidence>
<feature type="compositionally biased region" description="Gly residues" evidence="1">
    <location>
        <begin position="152"/>
        <end position="206"/>
    </location>
</feature>
<dbReference type="EMBL" id="JBITDC010000003">
    <property type="protein sequence ID" value="MFI5675098.1"/>
    <property type="molecule type" value="Genomic_DNA"/>
</dbReference>
<dbReference type="Proteomes" id="UP001612415">
    <property type="component" value="Unassembled WGS sequence"/>
</dbReference>
<name>A0ABW7XYD7_STRCE</name>